<sequence length="154" mass="16441">MSTENIDLLELAADFRSSLRQTVFLTRQLDAEAELSAAQLSVLTMLSNGGLRVSVIAANLGVKVPSATEAIKRLEADGLLSRSADPEDSRAVVVSLSESGRRIAEINNARRNHLMAELLGRLSAAEQQSLRAAIPAIAKLNGSFNQNNISTQGN</sequence>
<dbReference type="InterPro" id="IPR036390">
    <property type="entry name" value="WH_DNA-bd_sf"/>
</dbReference>
<gene>
    <name evidence="2" type="ORF">UM93_10505</name>
</gene>
<dbReference type="PANTHER" id="PTHR39515:SF2">
    <property type="entry name" value="HTH-TYPE TRANSCRIPTIONAL REGULATOR RV0880"/>
    <property type="match status" value="1"/>
</dbReference>
<dbReference type="Proteomes" id="UP000061839">
    <property type="component" value="Chromosome"/>
</dbReference>
<evidence type="ECO:0000313" key="2">
    <source>
        <dbReference type="EMBL" id="AJT41839.1"/>
    </source>
</evidence>
<proteinExistence type="predicted"/>
<accession>A0A0D4BZU9</accession>
<dbReference type="SUPFAM" id="SSF46785">
    <property type="entry name" value="Winged helix' DNA-binding domain"/>
    <property type="match status" value="1"/>
</dbReference>
<dbReference type="STRING" id="1618207.UM93_10505"/>
<dbReference type="PANTHER" id="PTHR39515">
    <property type="entry name" value="CONSERVED PROTEIN"/>
    <property type="match status" value="1"/>
</dbReference>
<dbReference type="GO" id="GO:0003700">
    <property type="term" value="F:DNA-binding transcription factor activity"/>
    <property type="evidence" value="ECO:0007669"/>
    <property type="project" value="InterPro"/>
</dbReference>
<dbReference type="InterPro" id="IPR052526">
    <property type="entry name" value="HTH-type_Bedaq_tolerance"/>
</dbReference>
<dbReference type="PATRIC" id="fig|1618207.4.peg.2131"/>
<dbReference type="InterPro" id="IPR000835">
    <property type="entry name" value="HTH_MarR-typ"/>
</dbReference>
<dbReference type="KEGG" id="ari:UM93_10505"/>
<protein>
    <submittedName>
        <fullName evidence="2">ArsR family transcriptional regulator</fullName>
    </submittedName>
</protein>
<name>A0A0D4BZU9_9MICC</name>
<dbReference type="AlphaFoldDB" id="A0A0D4BZU9"/>
<dbReference type="SMART" id="SM00347">
    <property type="entry name" value="HTH_MARR"/>
    <property type="match status" value="1"/>
</dbReference>
<dbReference type="PROSITE" id="PS50995">
    <property type="entry name" value="HTH_MARR_2"/>
    <property type="match status" value="1"/>
</dbReference>
<dbReference type="InterPro" id="IPR036388">
    <property type="entry name" value="WH-like_DNA-bd_sf"/>
</dbReference>
<feature type="domain" description="HTH marR-type" evidence="1">
    <location>
        <begin position="1"/>
        <end position="139"/>
    </location>
</feature>
<organism evidence="2 3">
    <name type="scientific">Psychromicrobium lacuslunae</name>
    <dbReference type="NCBI Taxonomy" id="1618207"/>
    <lineage>
        <taxon>Bacteria</taxon>
        <taxon>Bacillati</taxon>
        <taxon>Actinomycetota</taxon>
        <taxon>Actinomycetes</taxon>
        <taxon>Micrococcales</taxon>
        <taxon>Micrococcaceae</taxon>
        <taxon>Psychromicrobium</taxon>
    </lineage>
</organism>
<dbReference type="RefSeq" id="WP_045075464.1">
    <property type="nucleotide sequence ID" value="NZ_CP011005.1"/>
</dbReference>
<dbReference type="EMBL" id="CP011005">
    <property type="protein sequence ID" value="AJT41839.1"/>
    <property type="molecule type" value="Genomic_DNA"/>
</dbReference>
<dbReference type="Pfam" id="PF01047">
    <property type="entry name" value="MarR"/>
    <property type="match status" value="1"/>
</dbReference>
<dbReference type="Gene3D" id="1.10.10.10">
    <property type="entry name" value="Winged helix-like DNA-binding domain superfamily/Winged helix DNA-binding domain"/>
    <property type="match status" value="1"/>
</dbReference>
<evidence type="ECO:0000259" key="1">
    <source>
        <dbReference type="PROSITE" id="PS50995"/>
    </source>
</evidence>
<reference evidence="2 3" key="1">
    <citation type="journal article" date="2015" name="Genome Announc.">
        <title>Complete Genome Sequencing of Protease-Producing Novel Arthrobacter sp. Strain IHBB 11108 Using PacBio Single-Molecule Real-Time Sequencing Technology.</title>
        <authorList>
            <person name="Kiran S."/>
            <person name="Swarnkar M.K."/>
            <person name="Pal M."/>
            <person name="Thakur R."/>
            <person name="Tewari R."/>
            <person name="Singh A.K."/>
            <person name="Gulati A."/>
        </authorList>
    </citation>
    <scope>NUCLEOTIDE SEQUENCE [LARGE SCALE GENOMIC DNA]</scope>
    <source>
        <strain evidence="2 3">IHBB 11108</strain>
    </source>
</reference>
<evidence type="ECO:0000313" key="3">
    <source>
        <dbReference type="Proteomes" id="UP000061839"/>
    </source>
</evidence>
<keyword evidence="3" id="KW-1185">Reference proteome</keyword>
<dbReference type="HOGENOM" id="CLU_083287_15_1_11"/>
<dbReference type="OrthoDB" id="69852at2"/>